<organism evidence="6 7">
    <name type="scientific">Leucobacter triazinivorans</name>
    <dbReference type="NCBI Taxonomy" id="1784719"/>
    <lineage>
        <taxon>Bacteria</taxon>
        <taxon>Bacillati</taxon>
        <taxon>Actinomycetota</taxon>
        <taxon>Actinomycetes</taxon>
        <taxon>Micrococcales</taxon>
        <taxon>Microbacteriaceae</taxon>
        <taxon>Leucobacter</taxon>
    </lineage>
</organism>
<dbReference type="InterPro" id="IPR016161">
    <property type="entry name" value="Ald_DH/histidinol_DH"/>
</dbReference>
<evidence type="ECO:0000256" key="4">
    <source>
        <dbReference type="RuleBase" id="RU003345"/>
    </source>
</evidence>
<reference evidence="6 7" key="1">
    <citation type="submission" date="2019-02" db="EMBL/GenBank/DDBJ databases">
        <authorList>
            <person name="Sun L."/>
            <person name="Pan D."/>
            <person name="Wu X."/>
        </authorList>
    </citation>
    <scope>NUCLEOTIDE SEQUENCE [LARGE SCALE GENOMIC DNA]</scope>
    <source>
        <strain evidence="6 7">JW-1</strain>
    </source>
</reference>
<dbReference type="AlphaFoldDB" id="A0A4P6KG20"/>
<evidence type="ECO:0000313" key="7">
    <source>
        <dbReference type="Proteomes" id="UP000289260"/>
    </source>
</evidence>
<dbReference type="Gene3D" id="3.40.605.10">
    <property type="entry name" value="Aldehyde Dehydrogenase, Chain A, domain 1"/>
    <property type="match status" value="1"/>
</dbReference>
<sequence>MSATVADSALCRSFGSVIDGAIRSGSECAALVDPATGAEWGSVDWDASFVDDAVETAERGAGIWGRKTALERADVLDRIGRAIEAHGDELAIYETLANGKPLRFTRAEVAASARWWQYYAALLRTLREHTIPLSSTKDADVRHEPVGVAVLITPFNGALSLGTWKLAPALAAGNSVIIKPPLNSPASSVVLHRIAAEAGVPREALQIVQGPAEVGARLVAHRGVDMVSFTGSTEAAKQVGGIVSGRLARFVAEAGGKSAHIVFDDADIDQAVTAVVQGVFSGSGQTCVAGSRVLVQRGVADAFMKRLRDRVSRLVVGDPASDATHLGPIASRAQYDRIVALIDQAEADGAERLIGGSAPPEVAPGFSDGFWVAPTVLRVADRQTAICRTEVFGPVMVVLEFETEEEAVEVANDSDFGLAAGFWTGSIGRVQRVSRQLEAGTVWVNTYRGMDWQTPFGGVKQSGIGSENGIEGLREFQQVKAVVQECGITPDPFGLV</sequence>
<dbReference type="OrthoDB" id="6882680at2"/>
<proteinExistence type="inferred from homology"/>
<gene>
    <name evidence="6" type="ORF">EVS81_05805</name>
</gene>
<dbReference type="InterPro" id="IPR016162">
    <property type="entry name" value="Ald_DH_N"/>
</dbReference>
<dbReference type="GO" id="GO:0016620">
    <property type="term" value="F:oxidoreductase activity, acting on the aldehyde or oxo group of donors, NAD or NADP as acceptor"/>
    <property type="evidence" value="ECO:0007669"/>
    <property type="project" value="InterPro"/>
</dbReference>
<accession>A0A4P6KG20</accession>
<dbReference type="Gene3D" id="3.40.309.10">
    <property type="entry name" value="Aldehyde Dehydrogenase, Chain A, domain 2"/>
    <property type="match status" value="1"/>
</dbReference>
<dbReference type="EMBL" id="CP035806">
    <property type="protein sequence ID" value="QBE48414.1"/>
    <property type="molecule type" value="Genomic_DNA"/>
</dbReference>
<dbReference type="KEGG" id="ltr:EVS81_05805"/>
<dbReference type="PROSITE" id="PS00687">
    <property type="entry name" value="ALDEHYDE_DEHYDR_GLU"/>
    <property type="match status" value="1"/>
</dbReference>
<comment type="similarity">
    <text evidence="1 4">Belongs to the aldehyde dehydrogenase family.</text>
</comment>
<dbReference type="Pfam" id="PF00171">
    <property type="entry name" value="Aldedh"/>
    <property type="match status" value="1"/>
</dbReference>
<dbReference type="FunFam" id="3.40.309.10:FF:000012">
    <property type="entry name" value="Betaine aldehyde dehydrogenase"/>
    <property type="match status" value="1"/>
</dbReference>
<protein>
    <submittedName>
        <fullName evidence="6">Aldehyde dehydrogenase family protein</fullName>
    </submittedName>
</protein>
<feature type="domain" description="Aldehyde dehydrogenase" evidence="5">
    <location>
        <begin position="27"/>
        <end position="482"/>
    </location>
</feature>
<dbReference type="SUPFAM" id="SSF53720">
    <property type="entry name" value="ALDH-like"/>
    <property type="match status" value="1"/>
</dbReference>
<dbReference type="InterPro" id="IPR029510">
    <property type="entry name" value="Ald_DH_CS_GLU"/>
</dbReference>
<evidence type="ECO:0000313" key="6">
    <source>
        <dbReference type="EMBL" id="QBE48414.1"/>
    </source>
</evidence>
<dbReference type="InterPro" id="IPR015590">
    <property type="entry name" value="Aldehyde_DH_dom"/>
</dbReference>
<feature type="active site" evidence="3">
    <location>
        <position position="253"/>
    </location>
</feature>
<dbReference type="PANTHER" id="PTHR11699">
    <property type="entry name" value="ALDEHYDE DEHYDROGENASE-RELATED"/>
    <property type="match status" value="1"/>
</dbReference>
<keyword evidence="2 4" id="KW-0560">Oxidoreductase</keyword>
<dbReference type="Proteomes" id="UP000289260">
    <property type="component" value="Chromosome"/>
</dbReference>
<evidence type="ECO:0000259" key="5">
    <source>
        <dbReference type="Pfam" id="PF00171"/>
    </source>
</evidence>
<evidence type="ECO:0000256" key="1">
    <source>
        <dbReference type="ARBA" id="ARBA00009986"/>
    </source>
</evidence>
<keyword evidence="7" id="KW-1185">Reference proteome</keyword>
<evidence type="ECO:0000256" key="2">
    <source>
        <dbReference type="ARBA" id="ARBA00023002"/>
    </source>
</evidence>
<evidence type="ECO:0000256" key="3">
    <source>
        <dbReference type="PROSITE-ProRule" id="PRU10007"/>
    </source>
</evidence>
<name>A0A4P6KG20_9MICO</name>
<dbReference type="InterPro" id="IPR016163">
    <property type="entry name" value="Ald_DH_C"/>
</dbReference>